<evidence type="ECO:0000313" key="2">
    <source>
        <dbReference type="Proteomes" id="UP000050741"/>
    </source>
</evidence>
<reference evidence="2" key="2">
    <citation type="submission" date="2014-05" db="EMBL/GenBank/DDBJ databases">
        <title>The genome and life-stage specific transcriptomes of Globodera pallida elucidate key aspects of plant parasitism by a cyst nematode.</title>
        <authorList>
            <person name="Cotton J.A."/>
            <person name="Lilley C.J."/>
            <person name="Jones L.M."/>
            <person name="Kikuchi T."/>
            <person name="Reid A.J."/>
            <person name="Thorpe P."/>
            <person name="Tsai I.J."/>
            <person name="Beasley H."/>
            <person name="Blok V."/>
            <person name="Cock P.J.A."/>
            <person name="Van den Akker S.E."/>
            <person name="Holroyd N."/>
            <person name="Hunt M."/>
            <person name="Mantelin S."/>
            <person name="Naghra H."/>
            <person name="Pain A."/>
            <person name="Palomares-Rius J.E."/>
            <person name="Zarowiecki M."/>
            <person name="Berriman M."/>
            <person name="Jones J.T."/>
            <person name="Urwin P.E."/>
        </authorList>
    </citation>
    <scope>NUCLEOTIDE SEQUENCE [LARGE SCALE GENOMIC DNA]</scope>
    <source>
        <strain evidence="2">Lindley</strain>
    </source>
</reference>
<reference evidence="3" key="3">
    <citation type="submission" date="2016-06" db="UniProtKB">
        <authorList>
            <consortium name="WormBaseParasite"/>
        </authorList>
    </citation>
    <scope>IDENTIFICATION</scope>
</reference>
<protein>
    <submittedName>
        <fullName evidence="3">ABC transporter ATP-binding protein</fullName>
    </submittedName>
</protein>
<dbReference type="Proteomes" id="UP000050741">
    <property type="component" value="Unassembled WGS sequence"/>
</dbReference>
<proteinExistence type="predicted"/>
<accession>A0A183CRX8</accession>
<dbReference type="WBParaSite" id="GPLIN_001563600">
    <property type="protein sequence ID" value="GPLIN_001563600"/>
    <property type="gene ID" value="GPLIN_001563600"/>
</dbReference>
<organism evidence="2 3">
    <name type="scientific">Globodera pallida</name>
    <name type="common">Potato cyst nematode worm</name>
    <name type="synonym">Heterodera pallida</name>
    <dbReference type="NCBI Taxonomy" id="36090"/>
    <lineage>
        <taxon>Eukaryota</taxon>
        <taxon>Metazoa</taxon>
        <taxon>Ecdysozoa</taxon>
        <taxon>Nematoda</taxon>
        <taxon>Chromadorea</taxon>
        <taxon>Rhabditida</taxon>
        <taxon>Tylenchina</taxon>
        <taxon>Tylenchomorpha</taxon>
        <taxon>Tylenchoidea</taxon>
        <taxon>Heteroderidae</taxon>
        <taxon>Heteroderinae</taxon>
        <taxon>Globodera</taxon>
    </lineage>
</organism>
<keyword evidence="2" id="KW-1185">Reference proteome</keyword>
<evidence type="ECO:0000256" key="1">
    <source>
        <dbReference type="SAM" id="MobiDB-lite"/>
    </source>
</evidence>
<name>A0A183CRX8_GLOPA</name>
<sequence length="169" mass="19825">GTSQMKSELSAKMEEYQNQQQQNIDALTEAQKRNDQLNEKRLEMAFAELEEHKQSNANKFAELEEHKQSNANKFAELERQKLSNANKFAELERQKLSNANKFAEIKQQNALQQEKVVKLEKYQKEQQPDIVDLQKTVTTLREIEWSSVRAEKPMPKNPYFEVKILKEKG</sequence>
<feature type="region of interest" description="Disordered" evidence="1">
    <location>
        <begin position="1"/>
        <end position="22"/>
    </location>
</feature>
<dbReference type="AlphaFoldDB" id="A0A183CRX8"/>
<evidence type="ECO:0000313" key="3">
    <source>
        <dbReference type="WBParaSite" id="GPLIN_001563600"/>
    </source>
</evidence>
<reference evidence="2" key="1">
    <citation type="submission" date="2013-12" db="EMBL/GenBank/DDBJ databases">
        <authorList>
            <person name="Aslett M."/>
        </authorList>
    </citation>
    <scope>NUCLEOTIDE SEQUENCE [LARGE SCALE GENOMIC DNA]</scope>
    <source>
        <strain evidence="2">Lindley</strain>
    </source>
</reference>